<dbReference type="PATRIC" id="fig|1618655.3.peg.266"/>
<dbReference type="GO" id="GO:0005737">
    <property type="term" value="C:cytoplasm"/>
    <property type="evidence" value="ECO:0007669"/>
    <property type="project" value="TreeGrafter"/>
</dbReference>
<dbReference type="AlphaFoldDB" id="A0A0G1T548"/>
<dbReference type="PANTHER" id="PTHR11703">
    <property type="entry name" value="DEOXYHYPUSINE SYNTHASE"/>
    <property type="match status" value="1"/>
</dbReference>
<comment type="similarity">
    <text evidence="1">Belongs to the deoxyhypusine synthase family.</text>
</comment>
<dbReference type="InterPro" id="IPR002773">
    <property type="entry name" value="Deoxyhypusine_synthase"/>
</dbReference>
<reference evidence="3 4" key="1">
    <citation type="journal article" date="2015" name="Nature">
        <title>rRNA introns, odd ribosomes, and small enigmatic genomes across a large radiation of phyla.</title>
        <authorList>
            <person name="Brown C.T."/>
            <person name="Hug L.A."/>
            <person name="Thomas B.C."/>
            <person name="Sharon I."/>
            <person name="Castelle C.J."/>
            <person name="Singh A."/>
            <person name="Wilkins M.J."/>
            <person name="Williams K.H."/>
            <person name="Banfield J.F."/>
        </authorList>
    </citation>
    <scope>NUCLEOTIDE SEQUENCE [LARGE SCALE GENOMIC DNA]</scope>
</reference>
<dbReference type="Gene3D" id="3.40.910.10">
    <property type="entry name" value="Deoxyhypusine synthase"/>
    <property type="match status" value="1"/>
</dbReference>
<comment type="caution">
    <text evidence="3">The sequence shown here is derived from an EMBL/GenBank/DDBJ whole genome shotgun (WGS) entry which is preliminary data.</text>
</comment>
<accession>A0A0G1T548</accession>
<gene>
    <name evidence="3" type="ORF">UY02_C0010G0011</name>
</gene>
<organism evidence="3 4">
    <name type="scientific">Candidatus Giovannonibacteria bacterium GW2011_GWB1_47_6b</name>
    <dbReference type="NCBI Taxonomy" id="1618655"/>
    <lineage>
        <taxon>Bacteria</taxon>
        <taxon>Candidatus Giovannoniibacteriota</taxon>
    </lineage>
</organism>
<evidence type="ECO:0000256" key="2">
    <source>
        <dbReference type="ARBA" id="ARBA00022679"/>
    </source>
</evidence>
<dbReference type="Proteomes" id="UP000034682">
    <property type="component" value="Unassembled WGS sequence"/>
</dbReference>
<dbReference type="InterPro" id="IPR029035">
    <property type="entry name" value="DHS-like_NAD/FAD-binding_dom"/>
</dbReference>
<dbReference type="PANTHER" id="PTHR11703:SF2">
    <property type="entry name" value="DEOXYHYPUSINE SYNTHASE-LIKE PROTEIN"/>
    <property type="match status" value="1"/>
</dbReference>
<protein>
    <submittedName>
        <fullName evidence="3">Deoxyhypusine synthase</fullName>
    </submittedName>
</protein>
<evidence type="ECO:0000313" key="3">
    <source>
        <dbReference type="EMBL" id="KKU76924.1"/>
    </source>
</evidence>
<name>A0A0G1T548_9BACT</name>
<evidence type="ECO:0000256" key="1">
    <source>
        <dbReference type="ARBA" id="ARBA00009892"/>
    </source>
</evidence>
<dbReference type="GO" id="GO:0034038">
    <property type="term" value="F:deoxyhypusine synthase activity"/>
    <property type="evidence" value="ECO:0007669"/>
    <property type="project" value="TreeGrafter"/>
</dbReference>
<keyword evidence="2" id="KW-0808">Transferase</keyword>
<dbReference type="InterPro" id="IPR036982">
    <property type="entry name" value="Deoxyhypusine_synthase_sf"/>
</dbReference>
<dbReference type="EMBL" id="LCOK01000010">
    <property type="protein sequence ID" value="KKU76924.1"/>
    <property type="molecule type" value="Genomic_DNA"/>
</dbReference>
<sequence length="361" mass="40765">MTKNPYFKEKVKAIEVNRKSVSELLDAMANTGFQGRKLAEVAHTWEKMVKDPRVTILFGYAASLSTTGQWKIVNWLIENRYIDVLVATGANLSEDIVEAMGNSYWKGSHLENDLDLLKTDVNRYYDVYGSEIDYMEMTELIAEFIVKELEENIPYSSREILYKFGLWLGKRGIHSIVATAAKYKVPIFCPAIVDSPYGDAGLIAKSKGFNLVIDNMKDYIEFMSLGKKIKDSGVIYIGGGVPKDFIQLIAVTADLLYEERRIPGRKAEIFRAKRGAKKELTESYYPHKYAIQITTDSPQWGSLSGCTFEEAMSWGKEAENAPKIQVYCDATIALPIVTHAMAERLKKKRKGADLTSIFKNQ</sequence>
<evidence type="ECO:0000313" key="4">
    <source>
        <dbReference type="Proteomes" id="UP000034682"/>
    </source>
</evidence>
<proteinExistence type="inferred from homology"/>
<dbReference type="SUPFAM" id="SSF52467">
    <property type="entry name" value="DHS-like NAD/FAD-binding domain"/>
    <property type="match status" value="1"/>
</dbReference>
<dbReference type="Pfam" id="PF01916">
    <property type="entry name" value="DS"/>
    <property type="match status" value="1"/>
</dbReference>